<dbReference type="GO" id="GO:0003677">
    <property type="term" value="F:DNA binding"/>
    <property type="evidence" value="ECO:0007669"/>
    <property type="project" value="InterPro"/>
</dbReference>
<dbReference type="PANTHER" id="PTHR34631">
    <property type="match status" value="1"/>
</dbReference>
<dbReference type="InterPro" id="IPR002559">
    <property type="entry name" value="Transposase_11"/>
</dbReference>
<dbReference type="KEGG" id="mpru:DFR88_09015"/>
<dbReference type="PANTHER" id="PTHR34631:SF3">
    <property type="entry name" value="ISSOD12 TRANSPOSASE TNPA_ISSOD12"/>
    <property type="match status" value="1"/>
</dbReference>
<feature type="domain" description="Transposase IS4-like" evidence="1">
    <location>
        <begin position="4"/>
        <end position="154"/>
    </location>
</feature>
<evidence type="ECO:0000259" key="1">
    <source>
        <dbReference type="Pfam" id="PF01609"/>
    </source>
</evidence>
<keyword evidence="3" id="KW-1185">Reference proteome</keyword>
<dbReference type="GO" id="GO:0004803">
    <property type="term" value="F:transposase activity"/>
    <property type="evidence" value="ECO:0007669"/>
    <property type="project" value="InterPro"/>
</dbReference>
<dbReference type="InterPro" id="IPR053172">
    <property type="entry name" value="Tn903_transposase"/>
</dbReference>
<protein>
    <submittedName>
        <fullName evidence="2">IS4/IS5 family transposase</fullName>
    </submittedName>
</protein>
<reference evidence="2 3" key="1">
    <citation type="submission" date="2018-07" db="EMBL/GenBank/DDBJ databases">
        <title>Complete Genome Sequences of Extremely Thermoacidophilic, Metal-Mobilizing Type-Strain Members of the Archaeal Family Sulfolobaceae: Acidianus brierleyi DSM-1651T, Acidianus sulfidivorans DSM-18786T, Metallosphaera hakonensis DSM-7519T, and Metallosphaera prunae DSM-10039T.</title>
        <authorList>
            <person name="Counts J.A."/>
            <person name="Kelly R.M."/>
        </authorList>
    </citation>
    <scope>NUCLEOTIDE SEQUENCE [LARGE SCALE GENOMIC DNA]</scope>
    <source>
        <strain evidence="2 3">Ron 12/II</strain>
    </source>
</reference>
<dbReference type="GO" id="GO:0006313">
    <property type="term" value="P:DNA transposition"/>
    <property type="evidence" value="ECO:0007669"/>
    <property type="project" value="InterPro"/>
</dbReference>
<accession>A0A4D8S0F3</accession>
<organism evidence="2 3">
    <name type="scientific">Metallosphaera prunae</name>
    <dbReference type="NCBI Taxonomy" id="47304"/>
    <lineage>
        <taxon>Archaea</taxon>
        <taxon>Thermoproteota</taxon>
        <taxon>Thermoprotei</taxon>
        <taxon>Sulfolobales</taxon>
        <taxon>Sulfolobaceae</taxon>
        <taxon>Metallosphaera</taxon>
    </lineage>
</organism>
<proteinExistence type="predicted"/>
<evidence type="ECO:0000313" key="3">
    <source>
        <dbReference type="Proteomes" id="UP000298568"/>
    </source>
</evidence>
<dbReference type="AlphaFoldDB" id="A0A4D8S0F3"/>
<dbReference type="Proteomes" id="UP000298568">
    <property type="component" value="Chromosome"/>
</dbReference>
<sequence length="188" mass="21631">MKLVSDGTGISVEQGGRYIRARYGGKRRGKFLKVAVDVDSKSTRVVKAEVENSEVDSAVKVIRKIRKEDGQIAKFYGDKAYDSNRIYNLVHDVVILKKSANSGRANPRRRDTILEYRESSRDWSRRRGYSKQWRVEIVISAIKRMFGDGIRARNVLQRMASLLKFWLYHLMRNKADSIVGEVHAVRLA</sequence>
<evidence type="ECO:0000313" key="2">
    <source>
        <dbReference type="EMBL" id="QCO30607.1"/>
    </source>
</evidence>
<dbReference type="Pfam" id="PF01609">
    <property type="entry name" value="DDE_Tnp_1"/>
    <property type="match status" value="1"/>
</dbReference>
<gene>
    <name evidence="2" type="ORF">DFR88_09015</name>
</gene>
<name>A0A4D8S0F3_METPR</name>
<dbReference type="EMBL" id="CP031156">
    <property type="protein sequence ID" value="QCO30607.1"/>
    <property type="molecule type" value="Genomic_DNA"/>
</dbReference>